<keyword evidence="4 5" id="KW-0472">Membrane</keyword>
<comment type="subcellular location">
    <subcellularLocation>
        <location evidence="1">Membrane</location>
        <topology evidence="1">Multi-pass membrane protein</topology>
    </subcellularLocation>
</comment>
<dbReference type="RefSeq" id="WP_131891339.1">
    <property type="nucleotide sequence ID" value="NZ_SMKZ01000003.1"/>
</dbReference>
<dbReference type="Gene3D" id="1.20.120.1630">
    <property type="match status" value="1"/>
</dbReference>
<evidence type="ECO:0000256" key="1">
    <source>
        <dbReference type="ARBA" id="ARBA00004141"/>
    </source>
</evidence>
<dbReference type="Proteomes" id="UP000294739">
    <property type="component" value="Unassembled WGS sequence"/>
</dbReference>
<evidence type="ECO:0000313" key="7">
    <source>
        <dbReference type="Proteomes" id="UP000294739"/>
    </source>
</evidence>
<dbReference type="OrthoDB" id="7203053at2"/>
<evidence type="ECO:0000256" key="3">
    <source>
        <dbReference type="ARBA" id="ARBA00022989"/>
    </source>
</evidence>
<dbReference type="GO" id="GO:0016020">
    <property type="term" value="C:membrane"/>
    <property type="evidence" value="ECO:0007669"/>
    <property type="project" value="UniProtKB-SubCell"/>
</dbReference>
<evidence type="ECO:0000256" key="4">
    <source>
        <dbReference type="ARBA" id="ARBA00023136"/>
    </source>
</evidence>
<dbReference type="GO" id="GO:0004671">
    <property type="term" value="F:protein C-terminal S-isoprenylcysteine carboxyl O-methyltransferase activity"/>
    <property type="evidence" value="ECO:0007669"/>
    <property type="project" value="InterPro"/>
</dbReference>
<proteinExistence type="predicted"/>
<dbReference type="AlphaFoldDB" id="A0A4V2Z3W0"/>
<dbReference type="InterPro" id="IPR007269">
    <property type="entry name" value="ICMT_MeTrfase"/>
</dbReference>
<accession>A0A4V2Z3W0</accession>
<sequence>MSEVLFTVLVGLVGLERLAELIVSKRNAAWSFARGGVEYGRGHYPVMVVLHTALLVGAVAEVWIRRPPFEPGLGWTMLALVVLAQALRWWCIATLGRQWNTRVIVVPGLVLVHDGPYRVLRHPNYVAVVVEGFALPLVHSAWVTALVFTALNTFVLAVRLSVENAALTALDRESAS</sequence>
<feature type="transmembrane region" description="Helical" evidence="5">
    <location>
        <begin position="43"/>
        <end position="64"/>
    </location>
</feature>
<dbReference type="InterPro" id="IPR052527">
    <property type="entry name" value="Metal_cation-efflux_comp"/>
</dbReference>
<keyword evidence="7" id="KW-1185">Reference proteome</keyword>
<feature type="transmembrane region" description="Helical" evidence="5">
    <location>
        <begin position="71"/>
        <end position="90"/>
    </location>
</feature>
<protein>
    <recommendedName>
        <fullName evidence="8">Isoprenylcysteine carboxyl methyltransferase family protein</fullName>
    </recommendedName>
</protein>
<name>A0A4V2Z3W0_9ACTN</name>
<keyword evidence="3 5" id="KW-1133">Transmembrane helix</keyword>
<dbReference type="PANTHER" id="PTHR43847">
    <property type="entry name" value="BLL3993 PROTEIN"/>
    <property type="match status" value="1"/>
</dbReference>
<dbReference type="InParanoid" id="A0A4V2Z3W0"/>
<feature type="transmembrane region" description="Helical" evidence="5">
    <location>
        <begin position="141"/>
        <end position="162"/>
    </location>
</feature>
<comment type="caution">
    <text evidence="6">The sequence shown here is derived from an EMBL/GenBank/DDBJ whole genome shotgun (WGS) entry which is preliminary data.</text>
</comment>
<evidence type="ECO:0008006" key="8">
    <source>
        <dbReference type="Google" id="ProtNLM"/>
    </source>
</evidence>
<gene>
    <name evidence="6" type="ORF">E1269_03640</name>
</gene>
<dbReference type="Pfam" id="PF04140">
    <property type="entry name" value="ICMT"/>
    <property type="match status" value="1"/>
</dbReference>
<dbReference type="PANTHER" id="PTHR43847:SF1">
    <property type="entry name" value="BLL3993 PROTEIN"/>
    <property type="match status" value="1"/>
</dbReference>
<evidence type="ECO:0000256" key="2">
    <source>
        <dbReference type="ARBA" id="ARBA00022692"/>
    </source>
</evidence>
<organism evidence="6 7">
    <name type="scientific">Jiangella asiatica</name>
    <dbReference type="NCBI Taxonomy" id="2530372"/>
    <lineage>
        <taxon>Bacteria</taxon>
        <taxon>Bacillati</taxon>
        <taxon>Actinomycetota</taxon>
        <taxon>Actinomycetes</taxon>
        <taxon>Jiangellales</taxon>
        <taxon>Jiangellaceae</taxon>
        <taxon>Jiangella</taxon>
    </lineage>
</organism>
<keyword evidence="2 5" id="KW-0812">Transmembrane</keyword>
<dbReference type="EMBL" id="SMKZ01000003">
    <property type="protein sequence ID" value="TDE14258.1"/>
    <property type="molecule type" value="Genomic_DNA"/>
</dbReference>
<evidence type="ECO:0000256" key="5">
    <source>
        <dbReference type="SAM" id="Phobius"/>
    </source>
</evidence>
<evidence type="ECO:0000313" key="6">
    <source>
        <dbReference type="EMBL" id="TDE14258.1"/>
    </source>
</evidence>
<reference evidence="6 7" key="1">
    <citation type="submission" date="2019-03" db="EMBL/GenBank/DDBJ databases">
        <title>Draft genome sequences of novel Actinobacteria.</title>
        <authorList>
            <person name="Sahin N."/>
            <person name="Ay H."/>
            <person name="Saygin H."/>
        </authorList>
    </citation>
    <scope>NUCLEOTIDE SEQUENCE [LARGE SCALE GENOMIC DNA]</scope>
    <source>
        <strain evidence="6 7">5K138</strain>
    </source>
</reference>